<gene>
    <name evidence="8" type="ORF">SAMN04488090_4654</name>
</gene>
<keyword evidence="3" id="KW-0732">Signal</keyword>
<dbReference type="InterPro" id="IPR011990">
    <property type="entry name" value="TPR-like_helical_dom_sf"/>
</dbReference>
<comment type="similarity">
    <text evidence="2">Belongs to the SusD family.</text>
</comment>
<protein>
    <submittedName>
        <fullName evidence="8">SusD family protein</fullName>
    </submittedName>
</protein>
<evidence type="ECO:0000259" key="6">
    <source>
        <dbReference type="Pfam" id="PF07980"/>
    </source>
</evidence>
<evidence type="ECO:0000256" key="4">
    <source>
        <dbReference type="ARBA" id="ARBA00023136"/>
    </source>
</evidence>
<dbReference type="GO" id="GO:0009279">
    <property type="term" value="C:cell outer membrane"/>
    <property type="evidence" value="ECO:0007669"/>
    <property type="project" value="UniProtKB-SubCell"/>
</dbReference>
<evidence type="ECO:0000313" key="8">
    <source>
        <dbReference type="EMBL" id="SDM97164.1"/>
    </source>
</evidence>
<dbReference type="AlphaFoldDB" id="A0A1G9XK68"/>
<evidence type="ECO:0000256" key="2">
    <source>
        <dbReference type="ARBA" id="ARBA00006275"/>
    </source>
</evidence>
<dbReference type="STRING" id="563176.SAMN04488090_4654"/>
<dbReference type="CDD" id="cd08977">
    <property type="entry name" value="SusD"/>
    <property type="match status" value="1"/>
</dbReference>
<name>A0A1G9XK68_9BACT</name>
<evidence type="ECO:0000256" key="3">
    <source>
        <dbReference type="ARBA" id="ARBA00022729"/>
    </source>
</evidence>
<evidence type="ECO:0000313" key="9">
    <source>
        <dbReference type="Proteomes" id="UP000198901"/>
    </source>
</evidence>
<evidence type="ECO:0000256" key="5">
    <source>
        <dbReference type="ARBA" id="ARBA00023237"/>
    </source>
</evidence>
<dbReference type="Pfam" id="PF07980">
    <property type="entry name" value="SusD_RagB"/>
    <property type="match status" value="1"/>
</dbReference>
<evidence type="ECO:0000256" key="1">
    <source>
        <dbReference type="ARBA" id="ARBA00004442"/>
    </source>
</evidence>
<dbReference type="EMBL" id="FNGS01000011">
    <property type="protein sequence ID" value="SDM97164.1"/>
    <property type="molecule type" value="Genomic_DNA"/>
</dbReference>
<dbReference type="SUPFAM" id="SSF48452">
    <property type="entry name" value="TPR-like"/>
    <property type="match status" value="1"/>
</dbReference>
<keyword evidence="4" id="KW-0472">Membrane</keyword>
<dbReference type="InterPro" id="IPR033985">
    <property type="entry name" value="SusD-like_N"/>
</dbReference>
<dbReference type="RefSeq" id="WP_093208333.1">
    <property type="nucleotide sequence ID" value="NZ_FNGS01000011.1"/>
</dbReference>
<organism evidence="8 9">
    <name type="scientific">Siphonobacter aquaeclarae</name>
    <dbReference type="NCBI Taxonomy" id="563176"/>
    <lineage>
        <taxon>Bacteria</taxon>
        <taxon>Pseudomonadati</taxon>
        <taxon>Bacteroidota</taxon>
        <taxon>Cytophagia</taxon>
        <taxon>Cytophagales</taxon>
        <taxon>Cytophagaceae</taxon>
        <taxon>Siphonobacter</taxon>
    </lineage>
</organism>
<accession>A0A1G9XK68</accession>
<comment type="subcellular location">
    <subcellularLocation>
        <location evidence="1">Cell outer membrane</location>
    </subcellularLocation>
</comment>
<sequence length="531" mass="59221">MKLKYVAMLVLTGSLLQSCSDFLDKNPLGKDTDVTYFTDANNAILAVNAAYDVISWDEGNDGLGNYVAHNYEWIFGDMLSEDAEKGSMPGDFPTMLELKEWRANSNNDIARAVWQNMFQGVYRTNLILQNIQNSPIDEAIKNRLTGEARFLRGYCYFYMLRLYGGLPLFSAPVKPSEYSNAKRATISETYAFIEEDFKKAIELLPEKNGYDAVDMGRATKGAARGYLARAIMYQIGTDNTRSHTWQEVYDLTDAIVKSGQYGLTANYAEIFEEEGENNTESLFEVQFAESNVSWGIQRVGTENNIIQNNRSTWGWGFNNPTTSLVNAFEANDPRKACTVYGNGDIAVGIEQIIKYPEENATGYLNRKAAIVKPTTPSQSPQNIRKMRYADVLLMKAESAAKLSKEQEARDILNLIRDRARKATRPKGSKLGTLTYEAAGTPATALPAIAATVTGQALLEAIWHERRVELGMEALHFWDQVRTGTYFSSLSATIRTAAMTHAVTQNVVNPIPVLPIPVNEVQSWGLQQNPGY</sequence>
<dbReference type="PROSITE" id="PS51257">
    <property type="entry name" value="PROKAR_LIPOPROTEIN"/>
    <property type="match status" value="1"/>
</dbReference>
<keyword evidence="9" id="KW-1185">Reference proteome</keyword>
<evidence type="ECO:0000259" key="7">
    <source>
        <dbReference type="Pfam" id="PF14322"/>
    </source>
</evidence>
<feature type="domain" description="RagB/SusD" evidence="6">
    <location>
        <begin position="279"/>
        <end position="531"/>
    </location>
</feature>
<feature type="domain" description="SusD-like N-terminal" evidence="7">
    <location>
        <begin position="102"/>
        <end position="229"/>
    </location>
</feature>
<dbReference type="Pfam" id="PF14322">
    <property type="entry name" value="SusD-like_3"/>
    <property type="match status" value="1"/>
</dbReference>
<proteinExistence type="inferred from homology"/>
<dbReference type="Gene3D" id="1.25.40.390">
    <property type="match status" value="1"/>
</dbReference>
<dbReference type="OrthoDB" id="636214at2"/>
<dbReference type="InterPro" id="IPR012944">
    <property type="entry name" value="SusD_RagB_dom"/>
</dbReference>
<dbReference type="Proteomes" id="UP000198901">
    <property type="component" value="Unassembled WGS sequence"/>
</dbReference>
<reference evidence="8 9" key="1">
    <citation type="submission" date="2016-10" db="EMBL/GenBank/DDBJ databases">
        <authorList>
            <person name="de Groot N.N."/>
        </authorList>
    </citation>
    <scope>NUCLEOTIDE SEQUENCE [LARGE SCALE GENOMIC DNA]</scope>
    <source>
        <strain evidence="8 9">DSM 21668</strain>
    </source>
</reference>
<keyword evidence="5" id="KW-0998">Cell outer membrane</keyword>